<dbReference type="RefSeq" id="WP_106145568.1">
    <property type="nucleotide sequence ID" value="NZ_PVYX01000002.1"/>
</dbReference>
<proteinExistence type="inferred from homology"/>
<dbReference type="EMBL" id="PVYX01000002">
    <property type="protein sequence ID" value="PRX54277.1"/>
    <property type="molecule type" value="Genomic_DNA"/>
</dbReference>
<name>A0A2T0M9R5_9FLAO</name>
<dbReference type="PANTHER" id="PTHR35174">
    <property type="entry name" value="BLL7171 PROTEIN-RELATED"/>
    <property type="match status" value="1"/>
</dbReference>
<dbReference type="PANTHER" id="PTHR35174:SF3">
    <property type="entry name" value="BLL7171 PROTEIN"/>
    <property type="match status" value="1"/>
</dbReference>
<comment type="similarity">
    <text evidence="1">Belongs to the YciI family.</text>
</comment>
<evidence type="ECO:0000259" key="2">
    <source>
        <dbReference type="Pfam" id="PF03795"/>
    </source>
</evidence>
<evidence type="ECO:0000313" key="4">
    <source>
        <dbReference type="Proteomes" id="UP000237640"/>
    </source>
</evidence>
<protein>
    <recommendedName>
        <fullName evidence="2">YCII-related domain-containing protein</fullName>
    </recommendedName>
</protein>
<keyword evidence="4" id="KW-1185">Reference proteome</keyword>
<accession>A0A2T0M9R5</accession>
<comment type="caution">
    <text evidence="3">The sequence shown here is derived from an EMBL/GenBank/DDBJ whole genome shotgun (WGS) entry which is preliminary data.</text>
</comment>
<dbReference type="AlphaFoldDB" id="A0A2T0M9R5"/>
<sequence>MKKFMLIVREDLEKIGKMTDEERFASSPNMVEWIDGLIESGNYITGTPLLIEGRYVGKDYVQSDGPFIESNEGISGFDLIWAENLEQATAIAQSCPMVMIGMAIREVRPVIDMLT</sequence>
<dbReference type="OrthoDB" id="7782105at2"/>
<dbReference type="Proteomes" id="UP000237640">
    <property type="component" value="Unassembled WGS sequence"/>
</dbReference>
<dbReference type="InterPro" id="IPR005545">
    <property type="entry name" value="YCII"/>
</dbReference>
<dbReference type="SUPFAM" id="SSF54909">
    <property type="entry name" value="Dimeric alpha+beta barrel"/>
    <property type="match status" value="1"/>
</dbReference>
<dbReference type="Gene3D" id="3.30.70.1060">
    <property type="entry name" value="Dimeric alpha+beta barrel"/>
    <property type="match status" value="1"/>
</dbReference>
<reference evidence="3 4" key="1">
    <citation type="submission" date="2018-03" db="EMBL/GenBank/DDBJ databases">
        <title>Genomic Encyclopedia of Archaeal and Bacterial Type Strains, Phase II (KMG-II): from individual species to whole genera.</title>
        <authorList>
            <person name="Goeker M."/>
        </authorList>
    </citation>
    <scope>NUCLEOTIDE SEQUENCE [LARGE SCALE GENOMIC DNA]</scope>
    <source>
        <strain evidence="3 4">DSM 25027</strain>
    </source>
</reference>
<gene>
    <name evidence="3" type="ORF">CLV81_2675</name>
</gene>
<evidence type="ECO:0000313" key="3">
    <source>
        <dbReference type="EMBL" id="PRX54277.1"/>
    </source>
</evidence>
<dbReference type="InterPro" id="IPR011008">
    <property type="entry name" value="Dimeric_a/b-barrel"/>
</dbReference>
<dbReference type="Pfam" id="PF03795">
    <property type="entry name" value="YCII"/>
    <property type="match status" value="1"/>
</dbReference>
<feature type="domain" description="YCII-related" evidence="2">
    <location>
        <begin position="5"/>
        <end position="109"/>
    </location>
</feature>
<evidence type="ECO:0000256" key="1">
    <source>
        <dbReference type="ARBA" id="ARBA00007689"/>
    </source>
</evidence>
<organism evidence="3 4">
    <name type="scientific">Flagellimonas meridianipacifica</name>
    <dbReference type="NCBI Taxonomy" id="1080225"/>
    <lineage>
        <taxon>Bacteria</taxon>
        <taxon>Pseudomonadati</taxon>
        <taxon>Bacteroidota</taxon>
        <taxon>Flavobacteriia</taxon>
        <taxon>Flavobacteriales</taxon>
        <taxon>Flavobacteriaceae</taxon>
        <taxon>Flagellimonas</taxon>
    </lineage>
</organism>